<evidence type="ECO:0000313" key="3">
    <source>
        <dbReference type="EMBL" id="QIV79504.1"/>
    </source>
</evidence>
<keyword evidence="2" id="KW-0812">Transmembrane</keyword>
<evidence type="ECO:0000256" key="2">
    <source>
        <dbReference type="SAM" id="Phobius"/>
    </source>
</evidence>
<keyword evidence="3" id="KW-0614">Plasmid</keyword>
<proteinExistence type="predicted"/>
<evidence type="ECO:0000313" key="4">
    <source>
        <dbReference type="Proteomes" id="UP000501849"/>
    </source>
</evidence>
<dbReference type="Proteomes" id="UP000501849">
    <property type="component" value="Plasmid unnamed1"/>
</dbReference>
<organism evidence="3 4">
    <name type="scientific">Mycolicibacterium frederiksbergense</name>
    <dbReference type="NCBI Taxonomy" id="117567"/>
    <lineage>
        <taxon>Bacteria</taxon>
        <taxon>Bacillati</taxon>
        <taxon>Actinomycetota</taxon>
        <taxon>Actinomycetes</taxon>
        <taxon>Mycobacteriales</taxon>
        <taxon>Mycobacteriaceae</taxon>
        <taxon>Mycolicibacterium</taxon>
    </lineage>
</organism>
<geneLocation type="plasmid" evidence="3 4">
    <name>unnamed1</name>
</geneLocation>
<dbReference type="RefSeq" id="WP_168140296.1">
    <property type="nucleotide sequence ID" value="NZ_CP038797.1"/>
</dbReference>
<accession>A0A6H0RX33</accession>
<dbReference type="EMBL" id="CP038797">
    <property type="protein sequence ID" value="QIV79504.1"/>
    <property type="molecule type" value="Genomic_DNA"/>
</dbReference>
<sequence>MSHVMRAAGLHNLPPARDFLLSPGFAGVAAVLGVIVVVCAVLYGSRRSGKRRSAEWEQRDRQHEQRRADELHAAAVARCWDRWWQVVEATGIEPSASEGATLGLGPAVALEVLRGLLRDAEDLGDATLAKAIAVYQEQLLLVLAQQGGPLSALAKESMAPMVNGGPTSLPPRGPLAPAVDDSALSEGAEPRRRSEVAAAAPDPVGASTSSAVPAQVTAGRRRRR</sequence>
<name>A0A6H0RX33_9MYCO</name>
<gene>
    <name evidence="3" type="ORF">EXE63_00165</name>
</gene>
<keyword evidence="4" id="KW-1185">Reference proteome</keyword>
<evidence type="ECO:0000256" key="1">
    <source>
        <dbReference type="SAM" id="MobiDB-lite"/>
    </source>
</evidence>
<keyword evidence="2" id="KW-1133">Transmembrane helix</keyword>
<dbReference type="AlphaFoldDB" id="A0A6H0RX33"/>
<dbReference type="KEGG" id="mfre:EXE63_00165"/>
<feature type="region of interest" description="Disordered" evidence="1">
    <location>
        <begin position="161"/>
        <end position="224"/>
    </location>
</feature>
<feature type="transmembrane region" description="Helical" evidence="2">
    <location>
        <begin position="20"/>
        <end position="43"/>
    </location>
</feature>
<keyword evidence="2" id="KW-0472">Membrane</keyword>
<protein>
    <submittedName>
        <fullName evidence="3">Uncharacterized protein</fullName>
    </submittedName>
</protein>
<reference evidence="3 4" key="1">
    <citation type="submission" date="2019-04" db="EMBL/GenBank/DDBJ databases">
        <title>Draft, Whole-Genome Sequence of the Anthracene-degrading Mycobacterium frederiksbergense LB501T, Isolated from a Polycyclic Aromatic Hydrocarbon (PAH)-Contaminated Soil.</title>
        <authorList>
            <person name="Augelletti F."/>
        </authorList>
    </citation>
    <scope>NUCLEOTIDE SEQUENCE [LARGE SCALE GENOMIC DNA]</scope>
    <source>
        <strain evidence="3 4">LB 501T</strain>
        <plasmid evidence="3 4">unnamed1</plasmid>
    </source>
</reference>